<evidence type="ECO:0000313" key="1">
    <source>
        <dbReference type="EMBL" id="JAU83835.1"/>
    </source>
</evidence>
<proteinExistence type="predicted"/>
<dbReference type="AlphaFoldDB" id="A0A1J3IU04"/>
<gene>
    <name evidence="1" type="ORF">MP_TR26806_c9_g1_i1_g.79670</name>
</gene>
<organism evidence="1">
    <name type="scientific">Noccaea caerulescens</name>
    <name type="common">Alpine penny-cress</name>
    <name type="synonym">Thlaspi caerulescens</name>
    <dbReference type="NCBI Taxonomy" id="107243"/>
    <lineage>
        <taxon>Eukaryota</taxon>
        <taxon>Viridiplantae</taxon>
        <taxon>Streptophyta</taxon>
        <taxon>Embryophyta</taxon>
        <taxon>Tracheophyta</taxon>
        <taxon>Spermatophyta</taxon>
        <taxon>Magnoliopsida</taxon>
        <taxon>eudicotyledons</taxon>
        <taxon>Gunneridae</taxon>
        <taxon>Pentapetalae</taxon>
        <taxon>rosids</taxon>
        <taxon>malvids</taxon>
        <taxon>Brassicales</taxon>
        <taxon>Brassicaceae</taxon>
        <taxon>Coluteocarpeae</taxon>
        <taxon>Noccaea</taxon>
    </lineage>
</organism>
<name>A0A1J3IU04_NOCCA</name>
<protein>
    <submittedName>
        <fullName evidence="1">Uncharacterized protein</fullName>
    </submittedName>
</protein>
<sequence length="74" mass="8490">MITSRGYELLAPYGLLDPENEILYFWSRSCTKILMEHKAGETIKFNLSDSSSNPINKISKFLGTQRLFSCSCFF</sequence>
<accession>A0A1J3IU04</accession>
<reference evidence="1" key="1">
    <citation type="submission" date="2016-07" db="EMBL/GenBank/DDBJ databases">
        <title>De novo transcriptome assembly of four accessions of the metal hyperaccumulator plant Noccaea caerulescens.</title>
        <authorList>
            <person name="Blande D."/>
            <person name="Halimaa P."/>
            <person name="Tervahauta A.I."/>
            <person name="Aarts M.G."/>
            <person name="Karenlampi S.O."/>
        </authorList>
    </citation>
    <scope>NUCLEOTIDE SEQUENCE</scope>
</reference>
<dbReference type="EMBL" id="GEVM01022103">
    <property type="protein sequence ID" value="JAU83835.1"/>
    <property type="molecule type" value="Transcribed_RNA"/>
</dbReference>